<proteinExistence type="predicted"/>
<protein>
    <submittedName>
        <fullName evidence="1">Uncharacterized protein</fullName>
    </submittedName>
</protein>
<reference evidence="1" key="1">
    <citation type="submission" date="2018-05" db="EMBL/GenBank/DDBJ databases">
        <authorList>
            <person name="Lanie J.A."/>
            <person name="Ng W.-L."/>
            <person name="Kazmierczak K.M."/>
            <person name="Andrzejewski T.M."/>
            <person name="Davidsen T.M."/>
            <person name="Wayne K.J."/>
            <person name="Tettelin H."/>
            <person name="Glass J.I."/>
            <person name="Rusch D."/>
            <person name="Podicherti R."/>
            <person name="Tsui H.-C.T."/>
            <person name="Winkler M.E."/>
        </authorList>
    </citation>
    <scope>NUCLEOTIDE SEQUENCE</scope>
</reference>
<dbReference type="AlphaFoldDB" id="A0A382XMD9"/>
<gene>
    <name evidence="1" type="ORF">METZ01_LOCUS425150</name>
</gene>
<evidence type="ECO:0000313" key="1">
    <source>
        <dbReference type="EMBL" id="SVD72296.1"/>
    </source>
</evidence>
<name>A0A382XMD9_9ZZZZ</name>
<dbReference type="EMBL" id="UINC01168979">
    <property type="protein sequence ID" value="SVD72296.1"/>
    <property type="molecule type" value="Genomic_DNA"/>
</dbReference>
<sequence>MITYYEAVEELVGGGFGGPSVGPVSSYVFYDGQTPPTEEAIQTKLAEMQAEYDLQEYA</sequence>
<feature type="non-terminal residue" evidence="1">
    <location>
        <position position="58"/>
    </location>
</feature>
<accession>A0A382XMD9</accession>
<organism evidence="1">
    <name type="scientific">marine metagenome</name>
    <dbReference type="NCBI Taxonomy" id="408172"/>
    <lineage>
        <taxon>unclassified sequences</taxon>
        <taxon>metagenomes</taxon>
        <taxon>ecological metagenomes</taxon>
    </lineage>
</organism>